<dbReference type="InterPro" id="IPR024586">
    <property type="entry name" value="DnaJ-like_C11_C"/>
</dbReference>
<dbReference type="PROSITE" id="PS50076">
    <property type="entry name" value="DNAJ_2"/>
    <property type="match status" value="1"/>
</dbReference>
<dbReference type="Pfam" id="PF00226">
    <property type="entry name" value="DnaJ"/>
    <property type="match status" value="1"/>
</dbReference>
<sequence>MLMNILTFEGYVSSDDLRNLLERINVTQFQVPDMDSWVAKFTVAYIATKVVEPLRLILSVLMVLAIKRGGKRGNECSGGELLALVDETNIELKPPLEYIALQGIPRMEQSLPSDTAELSNNLEEYKRRRCKLQNGNDISLYDILELEPTCAQSDVRKAYYHFSRILHPDKCQDQSATSLLNDVQMAYTILCDDYKRVLYDIKNGFSTGDQLQAQMSALQQGLKERYMQFLNERQMNYIASVGQEYRLRGLVIQKAIYGDLSLKEPNKLVSMETITEQHLKGPFIDVTVQLQLLCARGTLNVNSGGPMSYAFLPGFYNPLEITTSDLMPCFEVDAQLYVLYLFKGDVHEVTISDGTPFKLPMRTHRVYGSYIKGPYADGNLAVLVHGDSTH</sequence>
<dbReference type="Proteomes" id="UP000002173">
    <property type="component" value="Chromosome 3"/>
</dbReference>
<dbReference type="InParanoid" id="A7AP81"/>
<evidence type="ECO:0000313" key="3">
    <source>
        <dbReference type="EMBL" id="EDO08365.1"/>
    </source>
</evidence>
<dbReference type="InterPro" id="IPR001623">
    <property type="entry name" value="DnaJ_domain"/>
</dbReference>
<dbReference type="GO" id="GO:0042407">
    <property type="term" value="P:cristae formation"/>
    <property type="evidence" value="ECO:0007669"/>
    <property type="project" value="TreeGrafter"/>
</dbReference>
<dbReference type="STRING" id="5865.A7AP81"/>
<dbReference type="VEuPathDB" id="PiroplasmaDB:BBOV_III008050"/>
<accession>A7AP81</accession>
<dbReference type="InterPro" id="IPR036869">
    <property type="entry name" value="J_dom_sf"/>
</dbReference>
<dbReference type="FunCoup" id="A7AP81">
    <property type="interactions" value="6"/>
</dbReference>
<dbReference type="AlphaFoldDB" id="A7AP81"/>
<gene>
    <name evidence="3" type="ORF">BBOV_III008050</name>
</gene>
<protein>
    <recommendedName>
        <fullName evidence="2">J domain-containing protein</fullName>
    </recommendedName>
</protein>
<comment type="caution">
    <text evidence="3">The sequence shown here is derived from an EMBL/GenBank/DDBJ whole genome shotgun (WGS) entry which is preliminary data.</text>
</comment>
<name>A7AP81_BABBO</name>
<dbReference type="CDD" id="cd06257">
    <property type="entry name" value="DnaJ"/>
    <property type="match status" value="1"/>
</dbReference>
<dbReference type="SUPFAM" id="SSF46565">
    <property type="entry name" value="Chaperone J-domain"/>
    <property type="match status" value="1"/>
</dbReference>
<dbReference type="InterPro" id="IPR052243">
    <property type="entry name" value="Mito_inner_membrane_organizer"/>
</dbReference>
<reference evidence="3 4" key="1">
    <citation type="journal article" date="2007" name="PLoS Pathog.">
        <title>Genome sequence of Babesia bovis and comparative analysis of apicomplexan hemoprotozoa.</title>
        <authorList>
            <person name="Brayton K.A."/>
            <person name="Lau A.O.T."/>
            <person name="Herndon D.R."/>
            <person name="Hannick L."/>
            <person name="Kappmeyer L.S."/>
            <person name="Berens S.J."/>
            <person name="Bidwell S.L."/>
            <person name="Brown W.C."/>
            <person name="Crabtree J."/>
            <person name="Fadrosh D."/>
            <person name="Feldblum T."/>
            <person name="Forberger H.A."/>
            <person name="Haas B.J."/>
            <person name="Howell J.M."/>
            <person name="Khouri H."/>
            <person name="Koo H."/>
            <person name="Mann D.J."/>
            <person name="Norimine J."/>
            <person name="Paulsen I.T."/>
            <person name="Radune D."/>
            <person name="Ren Q."/>
            <person name="Smith R.K. Jr."/>
            <person name="Suarez C.E."/>
            <person name="White O."/>
            <person name="Wortman J.R."/>
            <person name="Knowles D.P. Jr."/>
            <person name="McElwain T.F."/>
            <person name="Nene V.M."/>
        </authorList>
    </citation>
    <scope>NUCLEOTIDE SEQUENCE [LARGE SCALE GENOMIC DNA]</scope>
    <source>
        <strain evidence="3">T2Bo</strain>
    </source>
</reference>
<evidence type="ECO:0000313" key="4">
    <source>
        <dbReference type="Proteomes" id="UP000002173"/>
    </source>
</evidence>
<dbReference type="PANTHER" id="PTHR44157">
    <property type="entry name" value="DNAJ HOMOLOG SUBFAMILY C MEMBER 11"/>
    <property type="match status" value="1"/>
</dbReference>
<dbReference type="PANTHER" id="PTHR44157:SF1">
    <property type="entry name" value="DNAJ HOMOLOG SUBFAMILY C MEMBER 11"/>
    <property type="match status" value="1"/>
</dbReference>
<dbReference type="Gene3D" id="1.10.287.110">
    <property type="entry name" value="DnaJ domain"/>
    <property type="match status" value="1"/>
</dbReference>
<evidence type="ECO:0000256" key="1">
    <source>
        <dbReference type="ARBA" id="ARBA00023186"/>
    </source>
</evidence>
<keyword evidence="4" id="KW-1185">Reference proteome</keyword>
<dbReference type="EMBL" id="AAXT01000001">
    <property type="protein sequence ID" value="EDO08365.1"/>
    <property type="molecule type" value="Genomic_DNA"/>
</dbReference>
<dbReference type="OMA" id="NVIKMKH"/>
<keyword evidence="1" id="KW-0143">Chaperone</keyword>
<dbReference type="SMART" id="SM00271">
    <property type="entry name" value="DnaJ"/>
    <property type="match status" value="1"/>
</dbReference>
<dbReference type="eggNOG" id="KOG0714">
    <property type="taxonomic scope" value="Eukaryota"/>
</dbReference>
<dbReference type="PRINTS" id="PR00625">
    <property type="entry name" value="JDOMAIN"/>
</dbReference>
<dbReference type="VEuPathDB" id="PiroplasmaDB:BBOV_III008020"/>
<dbReference type="GO" id="GO:0005739">
    <property type="term" value="C:mitochondrion"/>
    <property type="evidence" value="ECO:0007669"/>
    <property type="project" value="GOC"/>
</dbReference>
<feature type="domain" description="J" evidence="2">
    <location>
        <begin position="139"/>
        <end position="203"/>
    </location>
</feature>
<organism evidence="3 4">
    <name type="scientific">Babesia bovis</name>
    <dbReference type="NCBI Taxonomy" id="5865"/>
    <lineage>
        <taxon>Eukaryota</taxon>
        <taxon>Sar</taxon>
        <taxon>Alveolata</taxon>
        <taxon>Apicomplexa</taxon>
        <taxon>Aconoidasida</taxon>
        <taxon>Piroplasmida</taxon>
        <taxon>Babesiidae</taxon>
        <taxon>Babesia</taxon>
    </lineage>
</organism>
<evidence type="ECO:0000259" key="2">
    <source>
        <dbReference type="PROSITE" id="PS50076"/>
    </source>
</evidence>
<dbReference type="Pfam" id="PF11875">
    <property type="entry name" value="DnaJ-like_C11_C"/>
    <property type="match status" value="1"/>
</dbReference>
<proteinExistence type="predicted"/>